<comment type="caution">
    <text evidence="2">The sequence shown here is derived from an EMBL/GenBank/DDBJ whole genome shotgun (WGS) entry which is preliminary data.</text>
</comment>
<dbReference type="EMBL" id="VCDN01000060">
    <property type="protein sequence ID" value="MDX7988605.1"/>
    <property type="molecule type" value="Genomic_DNA"/>
</dbReference>
<evidence type="ECO:0000313" key="2">
    <source>
        <dbReference type="EMBL" id="MDX7988605.1"/>
    </source>
</evidence>
<protein>
    <submittedName>
        <fullName evidence="2">FAD-dependent oxidoreductase</fullName>
    </submittedName>
</protein>
<keyword evidence="3" id="KW-1185">Reference proteome</keyword>
<proteinExistence type="predicted"/>
<evidence type="ECO:0000259" key="1">
    <source>
        <dbReference type="Pfam" id="PF08031"/>
    </source>
</evidence>
<gene>
    <name evidence="2" type="ORF">FE392_14900</name>
</gene>
<evidence type="ECO:0000313" key="3">
    <source>
        <dbReference type="Proteomes" id="UP001271890"/>
    </source>
</evidence>
<dbReference type="Pfam" id="PF08031">
    <property type="entry name" value="BBE"/>
    <property type="match status" value="1"/>
</dbReference>
<dbReference type="Gene3D" id="3.30.465.10">
    <property type="match status" value="1"/>
</dbReference>
<name>A0ABU4SCW8_9GAMM</name>
<dbReference type="InterPro" id="IPR016169">
    <property type="entry name" value="FAD-bd_PCMH_sub2"/>
</dbReference>
<accession>A0ABU4SCW8</accession>
<feature type="domain" description="Berberine/berberine-like" evidence="1">
    <location>
        <begin position="90"/>
        <end position="125"/>
    </location>
</feature>
<dbReference type="RefSeq" id="WP_319931010.1">
    <property type="nucleotide sequence ID" value="NZ_VCDN01000060.1"/>
</dbReference>
<dbReference type="InterPro" id="IPR012951">
    <property type="entry name" value="BBE"/>
</dbReference>
<sequence>MADNYINKNDIRFNPLKKGFNLRWPDKDNDVAGVFICKNEVEVSDAAYAAVFNNGKRITIRSGGHCYEGFVSNNTFKNNDKLQDTVIIDAKWMELYYGEKISQELIEVKTLFDAGNIFRHEMSIPLKPDL</sequence>
<organism evidence="2 3">
    <name type="scientific">Xenorhabdus santafensis</name>
    <dbReference type="NCBI Taxonomy" id="2582833"/>
    <lineage>
        <taxon>Bacteria</taxon>
        <taxon>Pseudomonadati</taxon>
        <taxon>Pseudomonadota</taxon>
        <taxon>Gammaproteobacteria</taxon>
        <taxon>Enterobacterales</taxon>
        <taxon>Morganellaceae</taxon>
        <taxon>Xenorhabdus</taxon>
    </lineage>
</organism>
<reference evidence="3" key="1">
    <citation type="journal article" date="2024" name="Toxins">
        <title>Genome Sequence Analysis of Native Xenorhabdus Strains Isolated from Entomopathogenic Nematodes in Argentina.</title>
        <authorList>
            <person name="Palma L."/>
            <person name="Frizzo L."/>
            <person name="Kaiser S."/>
            <person name="Berry C."/>
            <person name="Caballero P."/>
            <person name="Bode H.B."/>
            <person name="Del Valle E.E."/>
        </authorList>
    </citation>
    <scope>NUCLEOTIDE SEQUENCE [LARGE SCALE GENOMIC DNA]</scope>
    <source>
        <strain evidence="3">12</strain>
    </source>
</reference>
<dbReference type="Proteomes" id="UP001271890">
    <property type="component" value="Unassembled WGS sequence"/>
</dbReference>